<evidence type="ECO:0000256" key="9">
    <source>
        <dbReference type="SAM" id="MobiDB-lite"/>
    </source>
</evidence>
<keyword evidence="6" id="KW-0802">TPR repeat</keyword>
<keyword evidence="7" id="KW-0156">Chromatin regulator</keyword>
<comment type="similarity">
    <text evidence="2">Belongs to the Tonsoku family.</text>
</comment>
<dbReference type="GO" id="GO:0006325">
    <property type="term" value="P:chromatin organization"/>
    <property type="evidence" value="ECO:0007669"/>
    <property type="project" value="UniProtKB-KW"/>
</dbReference>
<evidence type="ECO:0000313" key="11">
    <source>
        <dbReference type="Proteomes" id="UP000469890"/>
    </source>
</evidence>
<dbReference type="Pfam" id="PF13516">
    <property type="entry name" value="LRR_6"/>
    <property type="match status" value="1"/>
</dbReference>
<feature type="region of interest" description="Disordered" evidence="9">
    <location>
        <begin position="1"/>
        <end position="23"/>
    </location>
</feature>
<dbReference type="InterPro" id="IPR011990">
    <property type="entry name" value="TPR-like_helical_dom_sf"/>
</dbReference>
<dbReference type="GO" id="GO:0051879">
    <property type="term" value="F:Hsp90 protein binding"/>
    <property type="evidence" value="ECO:0007669"/>
    <property type="project" value="TreeGrafter"/>
</dbReference>
<dbReference type="Gene3D" id="1.25.40.10">
    <property type="entry name" value="Tetratricopeptide repeat domain"/>
    <property type="match status" value="1"/>
</dbReference>
<dbReference type="AlphaFoldDB" id="A0A8H4BEZ0"/>
<dbReference type="InterPro" id="IPR001611">
    <property type="entry name" value="Leu-rich_rpt"/>
</dbReference>
<evidence type="ECO:0000313" key="10">
    <source>
        <dbReference type="EMBL" id="KAF1800895.1"/>
    </source>
</evidence>
<dbReference type="EMBL" id="JAAECE010000005">
    <property type="protein sequence ID" value="KAF1800895.1"/>
    <property type="molecule type" value="Genomic_DNA"/>
</dbReference>
<dbReference type="PANTHER" id="PTHR22904:SF523">
    <property type="entry name" value="STRESS-INDUCED-PHOSPHOPROTEIN 1"/>
    <property type="match status" value="1"/>
</dbReference>
<reference evidence="10 11" key="1">
    <citation type="submission" date="2019-09" db="EMBL/GenBank/DDBJ databases">
        <authorList>
            <consortium name="DOE Joint Genome Institute"/>
            <person name="Mondo S.J."/>
            <person name="Navarro-Mendoza M.I."/>
            <person name="Perez-Arques C."/>
            <person name="Panchal S."/>
            <person name="Nicolas F.E."/>
            <person name="Ganguly P."/>
            <person name="Pangilinan J."/>
            <person name="Grigoriev I."/>
            <person name="Heitman J."/>
            <person name="Sanya K."/>
            <person name="Garre V."/>
        </authorList>
    </citation>
    <scope>NUCLEOTIDE SEQUENCE [LARGE SCALE GENOMIC DNA]</scope>
    <source>
        <strain evidence="10 11">MU402</strain>
    </source>
</reference>
<dbReference type="GO" id="GO:0005694">
    <property type="term" value="C:chromosome"/>
    <property type="evidence" value="ECO:0007669"/>
    <property type="project" value="UniProtKB-SubCell"/>
</dbReference>
<keyword evidence="3" id="KW-0158">Chromosome</keyword>
<comment type="subcellular location">
    <subcellularLocation>
        <location evidence="1">Chromosome</location>
    </subcellularLocation>
</comment>
<evidence type="ECO:0000256" key="1">
    <source>
        <dbReference type="ARBA" id="ARBA00004286"/>
    </source>
</evidence>
<dbReference type="GO" id="GO:0006281">
    <property type="term" value="P:DNA repair"/>
    <property type="evidence" value="ECO:0007669"/>
    <property type="project" value="UniProtKB-KW"/>
</dbReference>
<dbReference type="PANTHER" id="PTHR22904">
    <property type="entry name" value="TPR REPEAT CONTAINING PROTEIN"/>
    <property type="match status" value="1"/>
</dbReference>
<comment type="caution">
    <text evidence="10">The sequence shown here is derived from an EMBL/GenBank/DDBJ whole genome shotgun (WGS) entry which is preliminary data.</text>
</comment>
<dbReference type="InterPro" id="IPR036047">
    <property type="entry name" value="F-box-like_dom_sf"/>
</dbReference>
<dbReference type="Proteomes" id="UP000469890">
    <property type="component" value="Unassembled WGS sequence"/>
</dbReference>
<dbReference type="Gene3D" id="1.20.1280.50">
    <property type="match status" value="1"/>
</dbReference>
<dbReference type="SMART" id="SM00028">
    <property type="entry name" value="TPR"/>
    <property type="match status" value="3"/>
</dbReference>
<evidence type="ECO:0000256" key="8">
    <source>
        <dbReference type="ARBA" id="ARBA00023204"/>
    </source>
</evidence>
<proteinExistence type="inferred from homology"/>
<dbReference type="InterPro" id="IPR019734">
    <property type="entry name" value="TPR_rpt"/>
</dbReference>
<dbReference type="InterPro" id="IPR032675">
    <property type="entry name" value="LRR_dom_sf"/>
</dbReference>
<protein>
    <recommendedName>
        <fullName evidence="12">F-box domain-containing protein</fullName>
    </recommendedName>
</protein>
<keyword evidence="8" id="KW-0234">DNA repair</keyword>
<gene>
    <name evidence="10" type="ORF">FB192DRAFT_1328388</name>
</gene>
<dbReference type="SUPFAM" id="SSF81383">
    <property type="entry name" value="F-box domain"/>
    <property type="match status" value="1"/>
</dbReference>
<dbReference type="SUPFAM" id="SSF52047">
    <property type="entry name" value="RNI-like"/>
    <property type="match status" value="1"/>
</dbReference>
<keyword evidence="4" id="KW-0677">Repeat</keyword>
<dbReference type="Gene3D" id="3.80.10.10">
    <property type="entry name" value="Ribonuclease Inhibitor"/>
    <property type="match status" value="1"/>
</dbReference>
<evidence type="ECO:0000256" key="6">
    <source>
        <dbReference type="ARBA" id="ARBA00022803"/>
    </source>
</evidence>
<accession>A0A8H4BEZ0</accession>
<evidence type="ECO:0000256" key="3">
    <source>
        <dbReference type="ARBA" id="ARBA00022454"/>
    </source>
</evidence>
<evidence type="ECO:0000256" key="4">
    <source>
        <dbReference type="ARBA" id="ARBA00022737"/>
    </source>
</evidence>
<dbReference type="SUPFAM" id="SSF48452">
    <property type="entry name" value="TPR-like"/>
    <property type="match status" value="1"/>
</dbReference>
<keyword evidence="5" id="KW-0227">DNA damage</keyword>
<evidence type="ECO:0008006" key="12">
    <source>
        <dbReference type="Google" id="ProtNLM"/>
    </source>
</evidence>
<dbReference type="InterPro" id="IPR006553">
    <property type="entry name" value="Leu-rich_rpt_Cys-con_subtyp"/>
</dbReference>
<dbReference type="SMART" id="SM00367">
    <property type="entry name" value="LRR_CC"/>
    <property type="match status" value="2"/>
</dbReference>
<evidence type="ECO:0000256" key="5">
    <source>
        <dbReference type="ARBA" id="ARBA00022763"/>
    </source>
</evidence>
<evidence type="ECO:0000256" key="2">
    <source>
        <dbReference type="ARBA" id="ARBA00010999"/>
    </source>
</evidence>
<name>A0A8H4BEZ0_MUCCL</name>
<sequence>MYKRKQTTAELPKAKQPKLASISSSGEPWKQVFSDANTAFRENKFKESVALFNRALGMNPNHTTIMDCRAAAYEKLNQLDLALKDALSIIKIAPKEARGYLRAGKVLSLQQKHKQAVGVYKRALNRVDSQDKRYSQIKSMLAIAEKKASPPPSVDFMKILPYDVISLIFSMLSFDRRIQCTGVSRTWRGFALGWSGMWRDLDFGDRKVSYATIKKYLGYAKGRHVRRIAMIDADQTRMKKVLQLLVDENCQYIEVLDFVRCELPTTSLSRMLRLIGKRVKSMRVDECDIQVATVLNEVLPRCALLAHLSMLGIETGDMEEVRQTMMPSLVSHLRLSISGADNLNFILAQCKGVNVLEVRTADVPISDAFFSLMTMPYLKEMYYTVGTNYRANTRWPLPDKTTTKPGLEVCHVRGDLSFTGDVLDGIIRKESKSLKHLSMLDCTSMDTTLARLVMDPGLPCLEVLNIDKMIVFEEWNLHTIISSCPTIQELSMSWNSGVTDSVLSDIQTVTKKLRKLDLSHCNSITGVGLQHVVQAHRETLEKLKLNNCQRINSDAIRWVYDVLGRRVVECKYDS</sequence>
<evidence type="ECO:0000256" key="7">
    <source>
        <dbReference type="ARBA" id="ARBA00022853"/>
    </source>
</evidence>
<organism evidence="10 11">
    <name type="scientific">Mucor circinelloides f. lusitanicus</name>
    <name type="common">Mucor racemosus var. lusitanicus</name>
    <dbReference type="NCBI Taxonomy" id="29924"/>
    <lineage>
        <taxon>Eukaryota</taxon>
        <taxon>Fungi</taxon>
        <taxon>Fungi incertae sedis</taxon>
        <taxon>Mucoromycota</taxon>
        <taxon>Mucoromycotina</taxon>
        <taxon>Mucoromycetes</taxon>
        <taxon>Mucorales</taxon>
        <taxon>Mucorineae</taxon>
        <taxon>Mucoraceae</taxon>
        <taxon>Mucor</taxon>
    </lineage>
</organism>